<evidence type="ECO:0000313" key="1">
    <source>
        <dbReference type="Proteomes" id="UP000887577"/>
    </source>
</evidence>
<dbReference type="AlphaFoldDB" id="A0A914YMW0"/>
<keyword evidence="1" id="KW-1185">Reference proteome</keyword>
<dbReference type="Pfam" id="PF00022">
    <property type="entry name" value="Actin"/>
    <property type="match status" value="1"/>
</dbReference>
<evidence type="ECO:0000313" key="2">
    <source>
        <dbReference type="WBParaSite" id="PSU_v2.g2229.t1"/>
    </source>
</evidence>
<dbReference type="Gene3D" id="3.30.420.40">
    <property type="match status" value="1"/>
</dbReference>
<dbReference type="SUPFAM" id="SSF53067">
    <property type="entry name" value="Actin-like ATPase domain"/>
    <property type="match status" value="1"/>
</dbReference>
<dbReference type="InterPro" id="IPR004000">
    <property type="entry name" value="Actin"/>
</dbReference>
<organism evidence="1 2">
    <name type="scientific">Panagrolaimus superbus</name>
    <dbReference type="NCBI Taxonomy" id="310955"/>
    <lineage>
        <taxon>Eukaryota</taxon>
        <taxon>Metazoa</taxon>
        <taxon>Ecdysozoa</taxon>
        <taxon>Nematoda</taxon>
        <taxon>Chromadorea</taxon>
        <taxon>Rhabditida</taxon>
        <taxon>Tylenchina</taxon>
        <taxon>Panagrolaimomorpha</taxon>
        <taxon>Panagrolaimoidea</taxon>
        <taxon>Panagrolaimidae</taxon>
        <taxon>Panagrolaimus</taxon>
    </lineage>
</organism>
<dbReference type="Gene3D" id="3.90.640.10">
    <property type="entry name" value="Actin, Chain A, domain 4"/>
    <property type="match status" value="1"/>
</dbReference>
<dbReference type="Proteomes" id="UP000887577">
    <property type="component" value="Unplaced"/>
</dbReference>
<sequence length="125" mass="14539">MCYVPRDSTKELTKYNKNAKIQQPPPILLQRRSATGKGFIKKFERQKSQYSSRICFEIAEIWFSIDFVKIITDMIAKVPLQYQDAMYANIVLSGGTAQMKGFKERFLHEMVKKSSKNNFVQCKLC</sequence>
<dbReference type="WBParaSite" id="PSU_v2.g2229.t1">
    <property type="protein sequence ID" value="PSU_v2.g2229.t1"/>
    <property type="gene ID" value="PSU_v2.g2229"/>
</dbReference>
<accession>A0A914YMW0</accession>
<reference evidence="2" key="1">
    <citation type="submission" date="2022-11" db="UniProtKB">
        <authorList>
            <consortium name="WormBaseParasite"/>
        </authorList>
    </citation>
    <scope>IDENTIFICATION</scope>
</reference>
<name>A0A914YMW0_9BILA</name>
<protein>
    <submittedName>
        <fullName evidence="2">Actin</fullName>
    </submittedName>
</protein>
<proteinExistence type="predicted"/>
<dbReference type="InterPro" id="IPR043129">
    <property type="entry name" value="ATPase_NBD"/>
</dbReference>